<comment type="caution">
    <text evidence="1">The sequence shown here is derived from an EMBL/GenBank/DDBJ whole genome shotgun (WGS) entry which is preliminary data.</text>
</comment>
<evidence type="ECO:0000313" key="2">
    <source>
        <dbReference type="Proteomes" id="UP000291097"/>
    </source>
</evidence>
<dbReference type="Proteomes" id="UP000291097">
    <property type="component" value="Unassembled WGS sequence"/>
</dbReference>
<accession>A0A482Y5M4</accession>
<gene>
    <name evidence="1" type="ORF">BDK88_3839</name>
</gene>
<proteinExistence type="predicted"/>
<dbReference type="EMBL" id="SHMP01000008">
    <property type="protein sequence ID" value="RZV06291.1"/>
    <property type="molecule type" value="Genomic_DNA"/>
</dbReference>
<evidence type="ECO:0000313" key="1">
    <source>
        <dbReference type="EMBL" id="RZV06291.1"/>
    </source>
</evidence>
<dbReference type="AlphaFoldDB" id="A0A482Y5M4"/>
<reference evidence="1 2" key="1">
    <citation type="submission" date="2019-02" db="EMBL/GenBank/DDBJ databases">
        <title>Genomic Encyclopedia of Archaeal and Bacterial Type Strains, Phase II (KMG-II): from individual species to whole genera.</title>
        <authorList>
            <person name="Goeker M."/>
        </authorList>
    </citation>
    <scope>NUCLEOTIDE SEQUENCE [LARGE SCALE GENOMIC DNA]</scope>
    <source>
        <strain evidence="1 2">DSM 18328</strain>
    </source>
</reference>
<sequence>MADDTPTLTDYEETADVEFDMSDEEIDRETINAELERLFSS</sequence>
<dbReference type="RefSeq" id="WP_277613488.1">
    <property type="nucleotide sequence ID" value="NZ_SHMP01000008.1"/>
</dbReference>
<name>A0A482Y5M4_9EURY</name>
<organism evidence="1 2">
    <name type="scientific">Natrinema hispanicum</name>
    <dbReference type="NCBI Taxonomy" id="392421"/>
    <lineage>
        <taxon>Archaea</taxon>
        <taxon>Methanobacteriati</taxon>
        <taxon>Methanobacteriota</taxon>
        <taxon>Stenosarchaea group</taxon>
        <taxon>Halobacteria</taxon>
        <taxon>Halobacteriales</taxon>
        <taxon>Natrialbaceae</taxon>
        <taxon>Natrinema</taxon>
    </lineage>
</organism>
<protein>
    <submittedName>
        <fullName evidence="1">Uncharacterized protein</fullName>
    </submittedName>
</protein>